<dbReference type="Proteomes" id="UP000681935">
    <property type="component" value="Segment"/>
</dbReference>
<dbReference type="Pfam" id="PF09593">
    <property type="entry name" value="Pathogen_betaC1"/>
    <property type="match status" value="1"/>
</dbReference>
<dbReference type="EMBL" id="KT382328">
    <property type="protein sequence ID" value="AMB51338.1"/>
    <property type="molecule type" value="Genomic_DNA"/>
</dbReference>
<evidence type="ECO:0000313" key="2">
    <source>
        <dbReference type="EMBL" id="AMB51338.1"/>
    </source>
</evidence>
<dbReference type="RefSeq" id="YP_010797259.1">
    <property type="nucleotide sequence ID" value="NC_076149.1"/>
</dbReference>
<accession>A0A0X8DRJ0</accession>
<protein>
    <submittedName>
        <fullName evidence="2">Beta C1</fullName>
    </submittedName>
</protein>
<reference evidence="2 3" key="1">
    <citation type="submission" date="2016-02" db="EMBL/GenBank/DDBJ databases">
        <title>Genetic analysis of begomoviruses and betasatellites associated with tomato leaf curl disease in Ghana.</title>
        <authorList>
            <person name="Mater Y.J."/>
            <person name="Chen L.-F."/>
            <person name="Gilbertson R.L."/>
            <person name="Osei M.K."/>
        </authorList>
    </citation>
    <scope>NUCLEOTIDE SEQUENCE [LARGE SCALE GENOMIC DNA]</scope>
    <source>
        <strain evidence="2">GH-Ago3-12</strain>
    </source>
</reference>
<evidence type="ECO:0000313" key="3">
    <source>
        <dbReference type="Proteomes" id="UP000681935"/>
    </source>
</evidence>
<sequence length="117" mass="13465">MTITYKNNRGVTFTINVYLEEGRINCKLQVTANKEAYVSTSKYHIPYSFEEVIIPFDFNGTEEQIANAIAQISNGLHYREMRQEDIVEAIDMVMAENENVIGIHIIEPHHVTTRFSV</sequence>
<dbReference type="InterPro" id="IPR018583">
    <property type="entry name" value="CLCuD_DNA-betaC1"/>
</dbReference>
<evidence type="ECO:0000259" key="1">
    <source>
        <dbReference type="Pfam" id="PF09593"/>
    </source>
</evidence>
<dbReference type="KEGG" id="vg:80534983"/>
<feature type="domain" description="Cotton leaf-curl disease DNA-betaC1" evidence="1">
    <location>
        <begin position="2"/>
        <end position="117"/>
    </location>
</feature>
<keyword evidence="3" id="KW-1185">Reference proteome</keyword>
<proteinExistence type="predicted"/>
<dbReference type="GeneID" id="80534983"/>
<organism evidence="2 3">
    <name type="scientific">Tomato leaf curl Togo betasatellite-[Togo:2006]</name>
    <dbReference type="NCBI Taxonomy" id="929051"/>
    <lineage>
        <taxon>Viruses</taxon>
        <taxon>Viruses incertae sedis</taxon>
        <taxon>Tolecusatellitidae</taxon>
        <taxon>Betasatellite</taxon>
        <taxon>Betasatellite solanitogoense</taxon>
    </lineage>
</organism>
<name>A0A0X8DRJ0_9VIRU</name>